<reference evidence="1 2" key="1">
    <citation type="submission" date="2020-08" db="EMBL/GenBank/DDBJ databases">
        <title>Genomic Encyclopedia of Type Strains, Phase IV (KMG-IV): sequencing the most valuable type-strain genomes for metagenomic binning, comparative biology and taxonomic classification.</title>
        <authorList>
            <person name="Goeker M."/>
        </authorList>
    </citation>
    <scope>NUCLEOTIDE SEQUENCE [LARGE SCALE GENOMIC DNA]</scope>
    <source>
        <strain evidence="1 2">DSM 12252</strain>
    </source>
</reference>
<protein>
    <submittedName>
        <fullName evidence="1">Uncharacterized protein</fullName>
    </submittedName>
</protein>
<sequence>MLPTDPVPTPQQLFRWLDSGRITREEFRTAMAVHAGEIIQEMEQAHANPIVAKFNELMNRREAWKWTRRHGERIMREVLCALMDEERFPPARWLWNAAHLHVPVHIFFRTRGTPVMRFLEMTVHPQHVTLVIEHGGSETLPPTRERFHLRRNRQQSLQVERREIV</sequence>
<name>A0A7W7Y7X0_9BACT</name>
<comment type="caution">
    <text evidence="1">The sequence shown here is derived from an EMBL/GenBank/DDBJ whole genome shotgun (WGS) entry which is preliminary data.</text>
</comment>
<proteinExistence type="predicted"/>
<dbReference type="EMBL" id="JACHIG010000001">
    <property type="protein sequence ID" value="MBB5031120.1"/>
    <property type="molecule type" value="Genomic_DNA"/>
</dbReference>
<evidence type="ECO:0000313" key="2">
    <source>
        <dbReference type="Proteomes" id="UP000590740"/>
    </source>
</evidence>
<dbReference type="AlphaFoldDB" id="A0A7W7Y7X0"/>
<keyword evidence="2" id="KW-1185">Reference proteome</keyword>
<dbReference type="RefSeq" id="WP_184338062.1">
    <property type="nucleotide sequence ID" value="NZ_JACHIG010000001.1"/>
</dbReference>
<evidence type="ECO:0000313" key="1">
    <source>
        <dbReference type="EMBL" id="MBB5031120.1"/>
    </source>
</evidence>
<dbReference type="Proteomes" id="UP000590740">
    <property type="component" value="Unassembled WGS sequence"/>
</dbReference>
<accession>A0A7W7Y7X0</accession>
<organism evidence="1 2">
    <name type="scientific">Prosthecobacter vanneervenii</name>
    <dbReference type="NCBI Taxonomy" id="48466"/>
    <lineage>
        <taxon>Bacteria</taxon>
        <taxon>Pseudomonadati</taxon>
        <taxon>Verrucomicrobiota</taxon>
        <taxon>Verrucomicrobiia</taxon>
        <taxon>Verrucomicrobiales</taxon>
        <taxon>Verrucomicrobiaceae</taxon>
        <taxon>Prosthecobacter</taxon>
    </lineage>
</organism>
<gene>
    <name evidence="1" type="ORF">HNQ65_000674</name>
</gene>